<dbReference type="Pfam" id="PF00271">
    <property type="entry name" value="Helicase_C"/>
    <property type="match status" value="1"/>
</dbReference>
<comment type="caution">
    <text evidence="15">The sequence shown here is derived from an EMBL/GenBank/DDBJ whole genome shotgun (WGS) entry which is preliminary data.</text>
</comment>
<dbReference type="CDD" id="cd17920">
    <property type="entry name" value="DEXHc_RecQ"/>
    <property type="match status" value="1"/>
</dbReference>
<evidence type="ECO:0000256" key="2">
    <source>
        <dbReference type="ARBA" id="ARBA00022723"/>
    </source>
</evidence>
<keyword evidence="2" id="KW-0479">Metal-binding</keyword>
<keyword evidence="3" id="KW-0547">Nucleotide-binding</keyword>
<dbReference type="InterPro" id="IPR004589">
    <property type="entry name" value="DNA_helicase_ATP-dep_RecQ"/>
</dbReference>
<dbReference type="InterPro" id="IPR027417">
    <property type="entry name" value="P-loop_NTPase"/>
</dbReference>
<dbReference type="GO" id="GO:0043590">
    <property type="term" value="C:bacterial nucleoid"/>
    <property type="evidence" value="ECO:0007669"/>
    <property type="project" value="TreeGrafter"/>
</dbReference>
<dbReference type="EMBL" id="BHZE01000001">
    <property type="protein sequence ID" value="GCD76567.1"/>
    <property type="molecule type" value="Genomic_DNA"/>
</dbReference>
<feature type="domain" description="Helicase C-terminal" evidence="14">
    <location>
        <begin position="215"/>
        <end position="384"/>
    </location>
</feature>
<sequence length="604" mass="69478">MTPEEALRIYWGFSSFRPLQREIVESVLCGRDTLALLPTGGGKSLCYQVPAVCSEGVTLVISPLIALMNDQVAALQKKGIRAAAITSQLSKREWLSVLDNWRESDVKLLYLSPEKLQNSLLQEKLGQLKISFIAVDEAHCISQWGHDFRPAYRQIDNLREVLPPDTAVLALTATATPEVIDDIATSLRFRPGHQVFKKSFHRPNLSYNIRIVENKIDRLIQALRAVPGSAIVFMRHRLKTAQVAQFLRAHGIMADYYHAGLTAEERMEKQNDWMQGKTRVIAATNAFGMGIDKPEVRLVVHLDPVPSLEEYFQEAGRAGRDEKLAYAVSFISPADIARLTDPSNNPFPSPDEIAEVYQKLFEFLRIPLGQGEWEKFPFSIQKFAEYTKLPKLKCYEILRWLERDGHISFDDQCLRHSRLHFYFDFYDLSARHSPESAVVQVVQNVLRMYEGVRYTLVEIDEARIAKMAEVDEPQVKKILYHLSRTGDADYYPKNTEGFLTLLKPRLDRKIFKIDPEEYSFRKARHQARLESVKKFYQSTNQCRVIQLLHYLGEKKTEPCGLCDFCRDQRRMQKNPSPHSLQLRKASEKEIITRQADGQILFKKT</sequence>
<evidence type="ECO:0000256" key="1">
    <source>
        <dbReference type="ARBA" id="ARBA00005446"/>
    </source>
</evidence>
<dbReference type="GO" id="GO:0006281">
    <property type="term" value="P:DNA repair"/>
    <property type="evidence" value="ECO:0007669"/>
    <property type="project" value="TreeGrafter"/>
</dbReference>
<dbReference type="Pfam" id="PF00270">
    <property type="entry name" value="DEAD"/>
    <property type="match status" value="1"/>
</dbReference>
<reference evidence="15 16" key="1">
    <citation type="submission" date="2018-11" db="EMBL/GenBank/DDBJ databases">
        <title>Schleiferia aggregans sp. nov., a moderately thermophilic heterotrophic bacterium isolated from microbial mats at a terrestrial hot spring.</title>
        <authorList>
            <person name="Iino T."/>
            <person name="Ohkuma M."/>
            <person name="Haruta S."/>
        </authorList>
    </citation>
    <scope>NUCLEOTIDE SEQUENCE [LARGE SCALE GENOMIC DNA]</scope>
    <source>
        <strain evidence="15 16">LA</strain>
    </source>
</reference>
<dbReference type="GO" id="GO:0030894">
    <property type="term" value="C:replisome"/>
    <property type="evidence" value="ECO:0007669"/>
    <property type="project" value="TreeGrafter"/>
</dbReference>
<dbReference type="GO" id="GO:0043138">
    <property type="term" value="F:3'-5' DNA helicase activity"/>
    <property type="evidence" value="ECO:0007669"/>
    <property type="project" value="UniProtKB-EC"/>
</dbReference>
<keyword evidence="6" id="KW-0067">ATP-binding</keyword>
<dbReference type="Proteomes" id="UP000286715">
    <property type="component" value="Unassembled WGS sequence"/>
</dbReference>
<comment type="similarity">
    <text evidence="1">Belongs to the helicase family. RecQ subfamily.</text>
</comment>
<keyword evidence="7" id="KW-0238">DNA-binding</keyword>
<dbReference type="SUPFAM" id="SSF52540">
    <property type="entry name" value="P-loop containing nucleoside triphosphate hydrolases"/>
    <property type="match status" value="1"/>
</dbReference>
<comment type="catalytic activity">
    <reaction evidence="9">
        <text>Couples ATP hydrolysis with the unwinding of duplex DNA by translocating in the 3'-5' direction.</text>
        <dbReference type="EC" id="5.6.2.4"/>
    </reaction>
</comment>
<dbReference type="NCBIfam" id="TIGR00614">
    <property type="entry name" value="recQ_fam"/>
    <property type="match status" value="1"/>
</dbReference>
<dbReference type="Gene3D" id="3.40.50.300">
    <property type="entry name" value="P-loop containing nucleotide triphosphate hydrolases"/>
    <property type="match status" value="2"/>
</dbReference>
<organism evidence="15 16">
    <name type="scientific">Thermaurantimonas aggregans</name>
    <dbReference type="NCBI Taxonomy" id="2173829"/>
    <lineage>
        <taxon>Bacteria</taxon>
        <taxon>Pseudomonadati</taxon>
        <taxon>Bacteroidota</taxon>
        <taxon>Flavobacteriia</taxon>
        <taxon>Flavobacteriales</taxon>
        <taxon>Schleiferiaceae</taxon>
        <taxon>Thermaurantimonas</taxon>
    </lineage>
</organism>
<evidence type="ECO:0000256" key="7">
    <source>
        <dbReference type="ARBA" id="ARBA00023125"/>
    </source>
</evidence>
<keyword evidence="5 15" id="KW-0347">Helicase</keyword>
<dbReference type="EC" id="5.6.2.4" evidence="10"/>
<proteinExistence type="inferred from homology"/>
<dbReference type="InterPro" id="IPR014001">
    <property type="entry name" value="Helicase_ATP-bd"/>
</dbReference>
<evidence type="ECO:0000256" key="11">
    <source>
        <dbReference type="ARBA" id="ARBA00044535"/>
    </source>
</evidence>
<evidence type="ECO:0000256" key="6">
    <source>
        <dbReference type="ARBA" id="ARBA00022840"/>
    </source>
</evidence>
<dbReference type="GO" id="GO:0009378">
    <property type="term" value="F:four-way junction helicase activity"/>
    <property type="evidence" value="ECO:0007669"/>
    <property type="project" value="TreeGrafter"/>
</dbReference>
<gene>
    <name evidence="15" type="ORF">JCM31826_00490</name>
</gene>
<dbReference type="GO" id="GO:0005524">
    <property type="term" value="F:ATP binding"/>
    <property type="evidence" value="ECO:0007669"/>
    <property type="project" value="UniProtKB-KW"/>
</dbReference>
<feature type="domain" description="Helicase ATP-binding" evidence="13">
    <location>
        <begin position="24"/>
        <end position="193"/>
    </location>
</feature>
<dbReference type="SMART" id="SM00490">
    <property type="entry name" value="HELICc"/>
    <property type="match status" value="1"/>
</dbReference>
<dbReference type="GO" id="GO:0046872">
    <property type="term" value="F:metal ion binding"/>
    <property type="evidence" value="ECO:0007669"/>
    <property type="project" value="UniProtKB-KW"/>
</dbReference>
<dbReference type="InterPro" id="IPR011545">
    <property type="entry name" value="DEAD/DEAH_box_helicase_dom"/>
</dbReference>
<evidence type="ECO:0000256" key="5">
    <source>
        <dbReference type="ARBA" id="ARBA00022806"/>
    </source>
</evidence>
<protein>
    <recommendedName>
        <fullName evidence="11">ATP-dependent DNA helicase RecQ</fullName>
        <ecNumber evidence="10">5.6.2.4</ecNumber>
    </recommendedName>
    <alternativeName>
        <fullName evidence="12">DNA 3'-5' helicase RecQ</fullName>
    </alternativeName>
</protein>
<evidence type="ECO:0000259" key="13">
    <source>
        <dbReference type="PROSITE" id="PS51192"/>
    </source>
</evidence>
<evidence type="ECO:0000313" key="16">
    <source>
        <dbReference type="Proteomes" id="UP000286715"/>
    </source>
</evidence>
<dbReference type="Gene3D" id="1.10.10.10">
    <property type="entry name" value="Winged helix-like DNA-binding domain superfamily/Winged helix DNA-binding domain"/>
    <property type="match status" value="1"/>
</dbReference>
<dbReference type="GO" id="GO:0016787">
    <property type="term" value="F:hydrolase activity"/>
    <property type="evidence" value="ECO:0007669"/>
    <property type="project" value="UniProtKB-KW"/>
</dbReference>
<dbReference type="PANTHER" id="PTHR13710">
    <property type="entry name" value="DNA HELICASE RECQ FAMILY MEMBER"/>
    <property type="match status" value="1"/>
</dbReference>
<dbReference type="FunFam" id="3.40.50.300:FF:001389">
    <property type="entry name" value="ATP-dependent DNA helicase RecQ"/>
    <property type="match status" value="1"/>
</dbReference>
<dbReference type="AlphaFoldDB" id="A0A401XHS6"/>
<dbReference type="PANTHER" id="PTHR13710:SF105">
    <property type="entry name" value="ATP-DEPENDENT DNA HELICASE Q1"/>
    <property type="match status" value="1"/>
</dbReference>
<evidence type="ECO:0000256" key="9">
    <source>
        <dbReference type="ARBA" id="ARBA00034617"/>
    </source>
</evidence>
<dbReference type="GO" id="GO:0006310">
    <property type="term" value="P:DNA recombination"/>
    <property type="evidence" value="ECO:0007669"/>
    <property type="project" value="InterPro"/>
</dbReference>
<evidence type="ECO:0000256" key="8">
    <source>
        <dbReference type="ARBA" id="ARBA00023235"/>
    </source>
</evidence>
<name>A0A401XHS6_9FLAO</name>
<accession>A0A401XHS6</accession>
<evidence type="ECO:0000256" key="3">
    <source>
        <dbReference type="ARBA" id="ARBA00022741"/>
    </source>
</evidence>
<evidence type="ECO:0000256" key="10">
    <source>
        <dbReference type="ARBA" id="ARBA00034808"/>
    </source>
</evidence>
<dbReference type="PROSITE" id="PS51192">
    <property type="entry name" value="HELICASE_ATP_BIND_1"/>
    <property type="match status" value="1"/>
</dbReference>
<keyword evidence="4" id="KW-0378">Hydrolase</keyword>
<dbReference type="InterPro" id="IPR001650">
    <property type="entry name" value="Helicase_C-like"/>
</dbReference>
<dbReference type="RefSeq" id="WP_124396647.1">
    <property type="nucleotide sequence ID" value="NZ_BHZE01000001.1"/>
</dbReference>
<dbReference type="GO" id="GO:0003677">
    <property type="term" value="F:DNA binding"/>
    <property type="evidence" value="ECO:0007669"/>
    <property type="project" value="UniProtKB-KW"/>
</dbReference>
<keyword evidence="8" id="KW-0413">Isomerase</keyword>
<dbReference type="OrthoDB" id="9763310at2"/>
<evidence type="ECO:0000256" key="4">
    <source>
        <dbReference type="ARBA" id="ARBA00022801"/>
    </source>
</evidence>
<dbReference type="Pfam" id="PF16124">
    <property type="entry name" value="RecQ_Zn_bind"/>
    <property type="match status" value="1"/>
</dbReference>
<dbReference type="InterPro" id="IPR036388">
    <property type="entry name" value="WH-like_DNA-bd_sf"/>
</dbReference>
<evidence type="ECO:0000256" key="12">
    <source>
        <dbReference type="ARBA" id="ARBA00044550"/>
    </source>
</evidence>
<dbReference type="PROSITE" id="PS51194">
    <property type="entry name" value="HELICASE_CTER"/>
    <property type="match status" value="1"/>
</dbReference>
<dbReference type="GO" id="GO:0005737">
    <property type="term" value="C:cytoplasm"/>
    <property type="evidence" value="ECO:0007669"/>
    <property type="project" value="TreeGrafter"/>
</dbReference>
<evidence type="ECO:0000313" key="15">
    <source>
        <dbReference type="EMBL" id="GCD76567.1"/>
    </source>
</evidence>
<dbReference type="SMART" id="SM00487">
    <property type="entry name" value="DEXDc"/>
    <property type="match status" value="1"/>
</dbReference>
<evidence type="ECO:0000259" key="14">
    <source>
        <dbReference type="PROSITE" id="PS51194"/>
    </source>
</evidence>
<dbReference type="InterPro" id="IPR032284">
    <property type="entry name" value="RecQ_Zn-bd"/>
</dbReference>
<keyword evidence="16" id="KW-1185">Reference proteome</keyword>